<dbReference type="GO" id="GO:0008320">
    <property type="term" value="F:protein transmembrane transporter activity"/>
    <property type="evidence" value="ECO:0007669"/>
    <property type="project" value="TreeGrafter"/>
</dbReference>
<sequence length="544" mass="60450">MDLTISKLHLGLLVGTPVAFGIGKYLAKMVTVPQAKTGEEQQEQLEGMVVAAVSDTTMQHRRLAAAIDECGVTMSTEISNHRKGMSVLHQSRAMGHEVLKNWPAVKADCAKALEFDCRNGTAYLSRARANEATGDLQECLNDLAAARILLHISHISEDSPEYASIESFLQRILLQSAEADAKEIMRQRGPRLPSKVHINSHMSAFSADPLQAMSFDRREDLQGLPRAHWAFREERFEDVIPACTEEIDSTEHWARHQPEARLLRGTFHLLCGSFAECQQDFEALIGDAEADATLRAYALIRSAALRFQLQQQDEAMDAFEQAARLVRDNPDLHHQRALIHSKLQDLESALMDFEMASNLAPGHVSSLALKHFTEYQLAKLQDDQPRMETALRGLDMLSAADPSTIDAHMLKGSIMSERTDFAEALTCFEKAAQLAPRNPVLMANRAIMELKQHDDAELVIPLLYEAIELDPRCATPYGPLATLEMKRHNPDKAVELLNQSCLYGDSLQEVLHACTVRNGIMACTVANKNLGIDQQRHPGPEAIV</sequence>
<gene>
    <name evidence="11" type="ORF">DMAD_02373</name>
</gene>
<dbReference type="AlphaFoldDB" id="A0AAU9G3F7"/>
<keyword evidence="12" id="KW-1185">Reference proteome</keyword>
<keyword evidence="8" id="KW-0472">Membrane</keyword>
<dbReference type="Gene3D" id="1.25.40.10">
    <property type="entry name" value="Tetratricopeptide repeat domain"/>
    <property type="match status" value="2"/>
</dbReference>
<evidence type="ECO:0000256" key="5">
    <source>
        <dbReference type="ARBA" id="ARBA00022803"/>
    </source>
</evidence>
<accession>A0AAU9G3F7</accession>
<organism evidence="11 12">
    <name type="scientific">Drosophila madeirensis</name>
    <name type="common">Fruit fly</name>
    <dbReference type="NCBI Taxonomy" id="30013"/>
    <lineage>
        <taxon>Eukaryota</taxon>
        <taxon>Metazoa</taxon>
        <taxon>Ecdysozoa</taxon>
        <taxon>Arthropoda</taxon>
        <taxon>Hexapoda</taxon>
        <taxon>Insecta</taxon>
        <taxon>Pterygota</taxon>
        <taxon>Neoptera</taxon>
        <taxon>Endopterygota</taxon>
        <taxon>Diptera</taxon>
        <taxon>Brachycera</taxon>
        <taxon>Muscomorpha</taxon>
        <taxon>Ephydroidea</taxon>
        <taxon>Drosophilidae</taxon>
        <taxon>Drosophila</taxon>
        <taxon>Sophophora</taxon>
    </lineage>
</organism>
<dbReference type="Proteomes" id="UP001500889">
    <property type="component" value="Chromosome A"/>
</dbReference>
<evidence type="ECO:0000256" key="6">
    <source>
        <dbReference type="ARBA" id="ARBA00022989"/>
    </source>
</evidence>
<keyword evidence="4" id="KW-1000">Mitochondrion outer membrane</keyword>
<dbReference type="PROSITE" id="PS50005">
    <property type="entry name" value="TPR"/>
    <property type="match status" value="1"/>
</dbReference>
<dbReference type="Pfam" id="PF13181">
    <property type="entry name" value="TPR_8"/>
    <property type="match status" value="1"/>
</dbReference>
<evidence type="ECO:0000313" key="11">
    <source>
        <dbReference type="EMBL" id="BFG03023.1"/>
    </source>
</evidence>
<dbReference type="InterPro" id="IPR011990">
    <property type="entry name" value="TPR-like_helical_dom_sf"/>
</dbReference>
<keyword evidence="6" id="KW-1133">Transmembrane helix</keyword>
<dbReference type="GO" id="GO:0030150">
    <property type="term" value="P:protein import into mitochondrial matrix"/>
    <property type="evidence" value="ECO:0007669"/>
    <property type="project" value="TreeGrafter"/>
</dbReference>
<dbReference type="PANTHER" id="PTHR46208:SF1">
    <property type="entry name" value="MITOCHONDRIAL IMPORT RECEPTOR SUBUNIT TOM70"/>
    <property type="match status" value="1"/>
</dbReference>
<keyword evidence="7" id="KW-0496">Mitochondrion</keyword>
<evidence type="ECO:0000256" key="3">
    <source>
        <dbReference type="ARBA" id="ARBA00022737"/>
    </source>
</evidence>
<dbReference type="InterPro" id="IPR019734">
    <property type="entry name" value="TPR_rpt"/>
</dbReference>
<evidence type="ECO:0000256" key="10">
    <source>
        <dbReference type="PROSITE-ProRule" id="PRU00339"/>
    </source>
</evidence>
<keyword evidence="11" id="KW-0675">Receptor</keyword>
<dbReference type="EMBL" id="AP029266">
    <property type="protein sequence ID" value="BFG03023.1"/>
    <property type="molecule type" value="Genomic_DNA"/>
</dbReference>
<feature type="repeat" description="TPR" evidence="10">
    <location>
        <begin position="405"/>
        <end position="438"/>
    </location>
</feature>
<evidence type="ECO:0000256" key="9">
    <source>
        <dbReference type="ARBA" id="ARBA00038030"/>
    </source>
</evidence>
<evidence type="ECO:0000256" key="2">
    <source>
        <dbReference type="ARBA" id="ARBA00022692"/>
    </source>
</evidence>
<keyword evidence="5 10" id="KW-0802">TPR repeat</keyword>
<dbReference type="PANTHER" id="PTHR46208">
    <property type="entry name" value="MITOCHONDRIAL IMPORT RECEPTOR SUBUNIT TOM70"/>
    <property type="match status" value="1"/>
</dbReference>
<dbReference type="SMART" id="SM00028">
    <property type="entry name" value="TPR"/>
    <property type="match status" value="5"/>
</dbReference>
<evidence type="ECO:0000256" key="1">
    <source>
        <dbReference type="ARBA" id="ARBA00004572"/>
    </source>
</evidence>
<comment type="similarity">
    <text evidence="9">Belongs to the Tom70 family.</text>
</comment>
<dbReference type="GO" id="GO:0030943">
    <property type="term" value="F:mitochondrion targeting sequence binding"/>
    <property type="evidence" value="ECO:0007669"/>
    <property type="project" value="TreeGrafter"/>
</dbReference>
<keyword evidence="3" id="KW-0677">Repeat</keyword>
<dbReference type="SUPFAM" id="SSF48452">
    <property type="entry name" value="TPR-like"/>
    <property type="match status" value="2"/>
</dbReference>
<evidence type="ECO:0000256" key="8">
    <source>
        <dbReference type="ARBA" id="ARBA00023136"/>
    </source>
</evidence>
<dbReference type="GO" id="GO:0045039">
    <property type="term" value="P:protein insertion into mitochondrial inner membrane"/>
    <property type="evidence" value="ECO:0007669"/>
    <property type="project" value="TreeGrafter"/>
</dbReference>
<dbReference type="GO" id="GO:0005741">
    <property type="term" value="C:mitochondrial outer membrane"/>
    <property type="evidence" value="ECO:0007669"/>
    <property type="project" value="UniProtKB-SubCell"/>
</dbReference>
<evidence type="ECO:0000256" key="4">
    <source>
        <dbReference type="ARBA" id="ARBA00022787"/>
    </source>
</evidence>
<name>A0AAU9G3F7_DROMD</name>
<keyword evidence="2" id="KW-0812">Transmembrane</keyword>
<proteinExistence type="inferred from homology"/>
<reference evidence="11 12" key="1">
    <citation type="submission" date="2024-02" db="EMBL/GenBank/DDBJ databases">
        <title>A chromosome-level genome assembly of Drosophila madeirensis, a fruit fly species endemic to Madeira island.</title>
        <authorList>
            <person name="Tomihara K."/>
            <person name="Llopart A."/>
            <person name="Yamamoto D."/>
        </authorList>
    </citation>
    <scope>NUCLEOTIDE SEQUENCE [LARGE SCALE GENOMIC DNA]</scope>
    <source>
        <strain evidence="11 12">RF1</strain>
    </source>
</reference>
<evidence type="ECO:0000313" key="12">
    <source>
        <dbReference type="Proteomes" id="UP001500889"/>
    </source>
</evidence>
<evidence type="ECO:0000256" key="7">
    <source>
        <dbReference type="ARBA" id="ARBA00023128"/>
    </source>
</evidence>
<protein>
    <submittedName>
        <fullName evidence="11">Mitochondrial import receptor subunit TOM70-like</fullName>
    </submittedName>
</protein>
<comment type="subcellular location">
    <subcellularLocation>
        <location evidence="1">Mitochondrion outer membrane</location>
        <topology evidence="1">Single-pass membrane protein</topology>
    </subcellularLocation>
</comment>